<accession>A0ABV1DZ57</accession>
<evidence type="ECO:0000256" key="4">
    <source>
        <dbReference type="ARBA" id="ARBA00044936"/>
    </source>
</evidence>
<organism evidence="6 7">
    <name type="scientific">Solibaculum intestinale</name>
    <dbReference type="NCBI Taxonomy" id="3133165"/>
    <lineage>
        <taxon>Bacteria</taxon>
        <taxon>Bacillati</taxon>
        <taxon>Bacillota</taxon>
        <taxon>Clostridia</taxon>
        <taxon>Eubacteriales</taxon>
        <taxon>Oscillospiraceae</taxon>
        <taxon>Solibaculum</taxon>
    </lineage>
</organism>
<comment type="subcellular location">
    <subcellularLocation>
        <location evidence="5">Cytoplasm</location>
    </subcellularLocation>
    <text evidence="5">Localizes to the division site, in a FtsZ-dependent manner.</text>
</comment>
<keyword evidence="1 5" id="KW-0132">Cell division</keyword>
<evidence type="ECO:0000313" key="7">
    <source>
        <dbReference type="Proteomes" id="UP001489509"/>
    </source>
</evidence>
<comment type="subunit">
    <text evidence="5">Homodimer. Interacts with FtsZ.</text>
</comment>
<dbReference type="InterPro" id="IPR007561">
    <property type="entry name" value="Cell_div_SepF/SepF-rel"/>
</dbReference>
<dbReference type="GO" id="GO:0051301">
    <property type="term" value="P:cell division"/>
    <property type="evidence" value="ECO:0007669"/>
    <property type="project" value="UniProtKB-KW"/>
</dbReference>
<dbReference type="Gene3D" id="3.30.110.150">
    <property type="entry name" value="SepF-like protein"/>
    <property type="match status" value="1"/>
</dbReference>
<protein>
    <recommendedName>
        <fullName evidence="5">Cell division protein SepF</fullName>
    </recommendedName>
</protein>
<evidence type="ECO:0000256" key="2">
    <source>
        <dbReference type="ARBA" id="ARBA00023210"/>
    </source>
</evidence>
<keyword evidence="2 5" id="KW-0717">Septation</keyword>
<keyword evidence="5" id="KW-0963">Cytoplasm</keyword>
<dbReference type="PANTHER" id="PTHR35798:SF1">
    <property type="entry name" value="CELL DIVISION PROTEIN SEPF"/>
    <property type="match status" value="1"/>
</dbReference>
<comment type="function">
    <text evidence="4 5">Cell division protein that is part of the divisome complex and is recruited early to the Z-ring. Probably stimulates Z-ring formation, perhaps through the cross-linking of FtsZ protofilaments. Its function overlaps with FtsA.</text>
</comment>
<comment type="similarity">
    <text evidence="5">Belongs to the SepF family.</text>
</comment>
<sequence length="150" mass="16955">MGFMDKFRNIMGAPDEEYDDDYEDTPEDLDEFVTKPEEPHRETVTEAKRGNKVVNIHATAQLQVVLVKPERFDDASSIADHLNSKRTVVLNLEATNKEVARRLIDFLSGVAYANNGQIKRVSTNTFIITPYNVGIMGDLLDELESNGVYF</sequence>
<name>A0ABV1DZ57_9FIRM</name>
<dbReference type="HAMAP" id="MF_01197">
    <property type="entry name" value="SepF"/>
    <property type="match status" value="1"/>
</dbReference>
<evidence type="ECO:0000256" key="1">
    <source>
        <dbReference type="ARBA" id="ARBA00022618"/>
    </source>
</evidence>
<dbReference type="RefSeq" id="WP_349218848.1">
    <property type="nucleotide sequence ID" value="NZ_JBBMFD010000007.1"/>
</dbReference>
<keyword evidence="7" id="KW-1185">Reference proteome</keyword>
<gene>
    <name evidence="5" type="primary">sepF</name>
    <name evidence="6" type="ORF">WMO26_05815</name>
</gene>
<evidence type="ECO:0000256" key="3">
    <source>
        <dbReference type="ARBA" id="ARBA00023306"/>
    </source>
</evidence>
<proteinExistence type="inferred from homology"/>
<dbReference type="EMBL" id="JBBMFD010000007">
    <property type="protein sequence ID" value="MEQ2440343.1"/>
    <property type="molecule type" value="Genomic_DNA"/>
</dbReference>
<reference evidence="6 7" key="1">
    <citation type="submission" date="2024-03" db="EMBL/GenBank/DDBJ databases">
        <title>Human intestinal bacterial collection.</title>
        <authorList>
            <person name="Pauvert C."/>
            <person name="Hitch T.C.A."/>
            <person name="Clavel T."/>
        </authorList>
    </citation>
    <scope>NUCLEOTIDE SEQUENCE [LARGE SCALE GENOMIC DNA]</scope>
    <source>
        <strain evidence="6 7">CLA-JM-H44</strain>
    </source>
</reference>
<dbReference type="Pfam" id="PF04472">
    <property type="entry name" value="SepF"/>
    <property type="match status" value="1"/>
</dbReference>
<dbReference type="Proteomes" id="UP001489509">
    <property type="component" value="Unassembled WGS sequence"/>
</dbReference>
<dbReference type="PANTHER" id="PTHR35798">
    <property type="entry name" value="CELL DIVISION PROTEIN SEPF"/>
    <property type="match status" value="1"/>
</dbReference>
<comment type="caution">
    <text evidence="6">The sequence shown here is derived from an EMBL/GenBank/DDBJ whole genome shotgun (WGS) entry which is preliminary data.</text>
</comment>
<keyword evidence="3 5" id="KW-0131">Cell cycle</keyword>
<evidence type="ECO:0000256" key="5">
    <source>
        <dbReference type="HAMAP-Rule" id="MF_01197"/>
    </source>
</evidence>
<dbReference type="InterPro" id="IPR038594">
    <property type="entry name" value="SepF-like_sf"/>
</dbReference>
<evidence type="ECO:0000313" key="6">
    <source>
        <dbReference type="EMBL" id="MEQ2440343.1"/>
    </source>
</evidence>
<dbReference type="InterPro" id="IPR023052">
    <property type="entry name" value="Cell_div_SepF"/>
</dbReference>